<dbReference type="GO" id="GO:0016740">
    <property type="term" value="F:transferase activity"/>
    <property type="evidence" value="ECO:0007669"/>
    <property type="project" value="UniProtKB-KW"/>
</dbReference>
<dbReference type="Proteomes" id="UP001385951">
    <property type="component" value="Unassembled WGS sequence"/>
</dbReference>
<comment type="caution">
    <text evidence="5">The sequence shown here is derived from an EMBL/GenBank/DDBJ whole genome shotgun (WGS) entry which is preliminary data.</text>
</comment>
<evidence type="ECO:0000256" key="3">
    <source>
        <dbReference type="ARBA" id="ARBA00022691"/>
    </source>
</evidence>
<dbReference type="AlphaFoldDB" id="A0AAW0GT75"/>
<comment type="pathway">
    <text evidence="1">Secondary metabolite biosynthesis.</text>
</comment>
<keyword evidence="3" id="KW-0949">S-adenosyl-L-methionine</keyword>
<protein>
    <recommendedName>
        <fullName evidence="7">Methyltransferase ausD</fullName>
    </recommendedName>
</protein>
<dbReference type="PANTHER" id="PTHR35897:SF1">
    <property type="entry name" value="METHYLTRANSFERASE AUSD"/>
    <property type="match status" value="1"/>
</dbReference>
<gene>
    <name evidence="5" type="ORF">QCA50_001399</name>
</gene>
<evidence type="ECO:0000256" key="4">
    <source>
        <dbReference type="ARBA" id="ARBA00038314"/>
    </source>
</evidence>
<keyword evidence="2" id="KW-0808">Transferase</keyword>
<sequence>MSGDNVSAAILDANLKDSAHLNATGKRELSALDEEYYSLEQDEASFFKTYTGIEDDAELKKHIMKVQTDAYSVFPYNCIRRFAFTKLKISRFPAYQDLLRLGRERPGALFLDLGCCFGNDVRKAVVDGFPVQQAIASDLRPEFWDLGYQLFKDDKEKFPAVFLPGDIFDNNFVPDDRSKVETTTKLPPLTELTSLAPLLGRLSAIHTSAFFHLFDEEQQALVARKVASLLSAEPGSVIFGAHGGRAEKGLRTEIPSNPVRGTPMFCHSPESWVHLWEKEVFQEGQVRVWATLQEVPRPEIAHIPKAKWYLLVWSVTRL</sequence>
<evidence type="ECO:0000256" key="1">
    <source>
        <dbReference type="ARBA" id="ARBA00005179"/>
    </source>
</evidence>
<dbReference type="InterPro" id="IPR029063">
    <property type="entry name" value="SAM-dependent_MTases_sf"/>
</dbReference>
<dbReference type="EMBL" id="JASBNA010000002">
    <property type="protein sequence ID" value="KAK7694219.1"/>
    <property type="molecule type" value="Genomic_DNA"/>
</dbReference>
<evidence type="ECO:0000256" key="2">
    <source>
        <dbReference type="ARBA" id="ARBA00022679"/>
    </source>
</evidence>
<organism evidence="5 6">
    <name type="scientific">Cerrena zonata</name>
    <dbReference type="NCBI Taxonomy" id="2478898"/>
    <lineage>
        <taxon>Eukaryota</taxon>
        <taxon>Fungi</taxon>
        <taxon>Dikarya</taxon>
        <taxon>Basidiomycota</taxon>
        <taxon>Agaricomycotina</taxon>
        <taxon>Agaricomycetes</taxon>
        <taxon>Polyporales</taxon>
        <taxon>Cerrenaceae</taxon>
        <taxon>Cerrena</taxon>
    </lineage>
</organism>
<dbReference type="SUPFAM" id="SSF53335">
    <property type="entry name" value="S-adenosyl-L-methionine-dependent methyltransferases"/>
    <property type="match status" value="1"/>
</dbReference>
<keyword evidence="6" id="KW-1185">Reference proteome</keyword>
<evidence type="ECO:0000313" key="5">
    <source>
        <dbReference type="EMBL" id="KAK7694219.1"/>
    </source>
</evidence>
<dbReference type="Gene3D" id="3.40.50.150">
    <property type="entry name" value="Vaccinia Virus protein VP39"/>
    <property type="match status" value="1"/>
</dbReference>
<name>A0AAW0GT75_9APHY</name>
<reference evidence="5 6" key="1">
    <citation type="submission" date="2022-09" db="EMBL/GenBank/DDBJ databases">
        <authorList>
            <person name="Palmer J.M."/>
        </authorList>
    </citation>
    <scope>NUCLEOTIDE SEQUENCE [LARGE SCALE GENOMIC DNA]</scope>
    <source>
        <strain evidence="5 6">DSM 7382</strain>
    </source>
</reference>
<comment type="similarity">
    <text evidence="4">Belongs to the class I-like SAM-binding methyltransferase superfamily.</text>
</comment>
<dbReference type="PANTHER" id="PTHR35897">
    <property type="entry name" value="METHYLTRANSFERASE AUSD"/>
    <property type="match status" value="1"/>
</dbReference>
<accession>A0AAW0GT75</accession>
<dbReference type="InterPro" id="IPR051654">
    <property type="entry name" value="Meroterpenoid_MTases"/>
</dbReference>
<evidence type="ECO:0008006" key="7">
    <source>
        <dbReference type="Google" id="ProtNLM"/>
    </source>
</evidence>
<evidence type="ECO:0000313" key="6">
    <source>
        <dbReference type="Proteomes" id="UP001385951"/>
    </source>
</evidence>
<proteinExistence type="inferred from homology"/>